<evidence type="ECO:0000313" key="1">
    <source>
        <dbReference type="EMBL" id="MBB6262527.1"/>
    </source>
</evidence>
<reference evidence="1 2" key="1">
    <citation type="submission" date="2020-08" db="EMBL/GenBank/DDBJ databases">
        <title>Genomic Encyclopedia of Type Strains, Phase IV (KMG-IV): sequencing the most valuable type-strain genomes for metagenomic binning, comparative biology and taxonomic classification.</title>
        <authorList>
            <person name="Goeker M."/>
        </authorList>
    </citation>
    <scope>NUCLEOTIDE SEQUENCE [LARGE SCALE GENOMIC DNA]</scope>
    <source>
        <strain evidence="1 2">DSM 22336</strain>
    </source>
</reference>
<gene>
    <name evidence="1" type="ORF">FHS77_003103</name>
</gene>
<dbReference type="Proteomes" id="UP000555393">
    <property type="component" value="Unassembled WGS sequence"/>
</dbReference>
<accession>A0A841M1A2</accession>
<sequence>MTSKYEAALEAVRRLFEDTSVSQEATRDQLETLRDEIEGMIDTLPSEDDLL</sequence>
<dbReference type="RefSeq" id="WP_184224754.1">
    <property type="nucleotide sequence ID" value="NZ_JACIIU010000037.1"/>
</dbReference>
<organism evidence="1 2">
    <name type="scientific">Paenochrobactrum gallinarii</name>
    <dbReference type="NCBI Taxonomy" id="643673"/>
    <lineage>
        <taxon>Bacteria</taxon>
        <taxon>Pseudomonadati</taxon>
        <taxon>Pseudomonadota</taxon>
        <taxon>Alphaproteobacteria</taxon>
        <taxon>Hyphomicrobiales</taxon>
        <taxon>Brucellaceae</taxon>
        <taxon>Paenochrobactrum</taxon>
    </lineage>
</organism>
<protein>
    <submittedName>
        <fullName evidence="1">Uncharacterized protein</fullName>
    </submittedName>
</protein>
<comment type="caution">
    <text evidence="1">The sequence shown here is derived from an EMBL/GenBank/DDBJ whole genome shotgun (WGS) entry which is preliminary data.</text>
</comment>
<evidence type="ECO:0000313" key="2">
    <source>
        <dbReference type="Proteomes" id="UP000555393"/>
    </source>
</evidence>
<keyword evidence="2" id="KW-1185">Reference proteome</keyword>
<dbReference type="AlphaFoldDB" id="A0A841M1A2"/>
<proteinExistence type="predicted"/>
<dbReference type="EMBL" id="JACIIU010000037">
    <property type="protein sequence ID" value="MBB6262527.1"/>
    <property type="molecule type" value="Genomic_DNA"/>
</dbReference>
<name>A0A841M1A2_9HYPH</name>